<accession>A0A8S4A173</accession>
<dbReference type="Proteomes" id="UP000678393">
    <property type="component" value="Unassembled WGS sequence"/>
</dbReference>
<gene>
    <name evidence="10" type="ORF">CUNI_LOCUS19628</name>
</gene>
<name>A0A8S4A173_9EUPU</name>
<dbReference type="EMBL" id="CAJHNH020006757">
    <property type="protein sequence ID" value="CAG5134070.1"/>
    <property type="molecule type" value="Genomic_DNA"/>
</dbReference>
<proteinExistence type="predicted"/>
<organism evidence="10 11">
    <name type="scientific">Candidula unifasciata</name>
    <dbReference type="NCBI Taxonomy" id="100452"/>
    <lineage>
        <taxon>Eukaryota</taxon>
        <taxon>Metazoa</taxon>
        <taxon>Spiralia</taxon>
        <taxon>Lophotrochozoa</taxon>
        <taxon>Mollusca</taxon>
        <taxon>Gastropoda</taxon>
        <taxon>Heterobranchia</taxon>
        <taxon>Euthyneura</taxon>
        <taxon>Panpulmonata</taxon>
        <taxon>Eupulmonata</taxon>
        <taxon>Stylommatophora</taxon>
        <taxon>Helicina</taxon>
        <taxon>Helicoidea</taxon>
        <taxon>Geomitridae</taxon>
        <taxon>Candidula</taxon>
    </lineage>
</organism>
<comment type="subcellular location">
    <subcellularLocation>
        <location evidence="1">Membrane</location>
        <topology evidence="1">Multi-pass membrane protein</topology>
    </subcellularLocation>
</comment>
<evidence type="ECO:0000256" key="7">
    <source>
        <dbReference type="ARBA" id="ARBA00023224"/>
    </source>
</evidence>
<dbReference type="PROSITE" id="PS50262">
    <property type="entry name" value="G_PROTEIN_RECEP_F1_2"/>
    <property type="match status" value="1"/>
</dbReference>
<evidence type="ECO:0000256" key="8">
    <source>
        <dbReference type="SAM" id="Phobius"/>
    </source>
</evidence>
<dbReference type="CDD" id="cd14978">
    <property type="entry name" value="7tmA_FMRFamide_R-like"/>
    <property type="match status" value="1"/>
</dbReference>
<dbReference type="GO" id="GO:0008528">
    <property type="term" value="F:G protein-coupled peptide receptor activity"/>
    <property type="evidence" value="ECO:0007669"/>
    <property type="project" value="InterPro"/>
</dbReference>
<keyword evidence="2 8" id="KW-0812">Transmembrane</keyword>
<feature type="transmembrane region" description="Helical" evidence="8">
    <location>
        <begin position="69"/>
        <end position="86"/>
    </location>
</feature>
<dbReference type="Pfam" id="PF10324">
    <property type="entry name" value="7TM_GPCR_Srw"/>
    <property type="match status" value="1"/>
</dbReference>
<evidence type="ECO:0000256" key="1">
    <source>
        <dbReference type="ARBA" id="ARBA00004141"/>
    </source>
</evidence>
<feature type="transmembrane region" description="Helical" evidence="8">
    <location>
        <begin position="151"/>
        <end position="171"/>
    </location>
</feature>
<sequence>MQSLNLSDESAVKTQEENILVNEEMLSYFTLINTWGIGQCVTILGLIVNGLNIVVFVKQGTRDSVNISLLGLSISDFGSLFFHFFANLCWTPSVMKMDLPFYPHHLMYYLVWEHIMFTRVTTGTTAWITLERCLCIVAPLKIKSIVTPRRTVTFIVVLYVIMMASVTPMFYTTRVAWMFDPRRNKSLLGVYKTANTGDIEKATFWSNNILPTIFFIFITVCTIVLVKALKKNAKWRGKTSSQKQGGMSNRDSKVVKMVTIISIVFISCYAPGTVVYIFLLVYPQLSYRGKQRNLLVAIMSILIHLEAINATANFFIYLAMSSKFKSTFRNMFCAGYSDMKEDIENTNP</sequence>
<evidence type="ECO:0000256" key="3">
    <source>
        <dbReference type="ARBA" id="ARBA00022989"/>
    </source>
</evidence>
<keyword evidence="3 8" id="KW-1133">Transmembrane helix</keyword>
<protein>
    <recommendedName>
        <fullName evidence="9">G-protein coupled receptors family 1 profile domain-containing protein</fullName>
    </recommendedName>
</protein>
<feature type="transmembrane region" description="Helical" evidence="8">
    <location>
        <begin position="209"/>
        <end position="229"/>
    </location>
</feature>
<dbReference type="InterPro" id="IPR017452">
    <property type="entry name" value="GPCR_Rhodpsn_7TM"/>
</dbReference>
<dbReference type="PANTHER" id="PTHR24243:SF230">
    <property type="entry name" value="G-PROTEIN COUPLED RECEPTORS FAMILY 1 PROFILE DOMAIN-CONTAINING PROTEIN"/>
    <property type="match status" value="1"/>
</dbReference>
<evidence type="ECO:0000256" key="4">
    <source>
        <dbReference type="ARBA" id="ARBA00023040"/>
    </source>
</evidence>
<dbReference type="GO" id="GO:0005886">
    <property type="term" value="C:plasma membrane"/>
    <property type="evidence" value="ECO:0007669"/>
    <property type="project" value="TreeGrafter"/>
</dbReference>
<evidence type="ECO:0000259" key="9">
    <source>
        <dbReference type="PROSITE" id="PS50262"/>
    </source>
</evidence>
<comment type="caution">
    <text evidence="10">The sequence shown here is derived from an EMBL/GenBank/DDBJ whole genome shotgun (WGS) entry which is preliminary data.</text>
</comment>
<dbReference type="AlphaFoldDB" id="A0A8S4A173"/>
<evidence type="ECO:0000256" key="6">
    <source>
        <dbReference type="ARBA" id="ARBA00023170"/>
    </source>
</evidence>
<evidence type="ECO:0000256" key="2">
    <source>
        <dbReference type="ARBA" id="ARBA00022692"/>
    </source>
</evidence>
<dbReference type="InterPro" id="IPR019427">
    <property type="entry name" value="7TM_GPCR_serpentine_rcpt_Srw"/>
</dbReference>
<reference evidence="10" key="1">
    <citation type="submission" date="2021-04" db="EMBL/GenBank/DDBJ databases">
        <authorList>
            <consortium name="Molecular Ecology Group"/>
        </authorList>
    </citation>
    <scope>NUCLEOTIDE SEQUENCE</scope>
</reference>
<dbReference type="SUPFAM" id="SSF81321">
    <property type="entry name" value="Family A G protein-coupled receptor-like"/>
    <property type="match status" value="1"/>
</dbReference>
<keyword evidence="7" id="KW-0807">Transducer</keyword>
<feature type="domain" description="G-protein coupled receptors family 1 profile" evidence="9">
    <location>
        <begin position="48"/>
        <end position="317"/>
    </location>
</feature>
<feature type="transmembrane region" description="Helical" evidence="8">
    <location>
        <begin position="294"/>
        <end position="319"/>
    </location>
</feature>
<dbReference type="Gene3D" id="1.20.1070.10">
    <property type="entry name" value="Rhodopsin 7-helix transmembrane proteins"/>
    <property type="match status" value="1"/>
</dbReference>
<evidence type="ECO:0000313" key="11">
    <source>
        <dbReference type="Proteomes" id="UP000678393"/>
    </source>
</evidence>
<feature type="transmembrane region" description="Helical" evidence="8">
    <location>
        <begin position="35"/>
        <end position="57"/>
    </location>
</feature>
<feature type="transmembrane region" description="Helical" evidence="8">
    <location>
        <begin position="106"/>
        <end position="130"/>
    </location>
</feature>
<evidence type="ECO:0000313" key="10">
    <source>
        <dbReference type="EMBL" id="CAG5134070.1"/>
    </source>
</evidence>
<feature type="transmembrane region" description="Helical" evidence="8">
    <location>
        <begin position="257"/>
        <end position="282"/>
    </location>
</feature>
<dbReference type="PANTHER" id="PTHR24243">
    <property type="entry name" value="G-PROTEIN COUPLED RECEPTOR"/>
    <property type="match status" value="1"/>
</dbReference>
<keyword evidence="5 8" id="KW-0472">Membrane</keyword>
<evidence type="ECO:0000256" key="5">
    <source>
        <dbReference type="ARBA" id="ARBA00023136"/>
    </source>
</evidence>
<keyword evidence="6" id="KW-0675">Receptor</keyword>
<dbReference type="OrthoDB" id="6158692at2759"/>
<keyword evidence="11" id="KW-1185">Reference proteome</keyword>
<keyword evidence="4" id="KW-0297">G-protein coupled receptor</keyword>